<evidence type="ECO:0000313" key="1">
    <source>
        <dbReference type="Ensembl" id="ENSCCRP00010002323.1"/>
    </source>
</evidence>
<dbReference type="AlphaFoldDB" id="A0A8C1G2V9"/>
<protein>
    <submittedName>
        <fullName evidence="1">Uncharacterized protein</fullName>
    </submittedName>
</protein>
<dbReference type="Proteomes" id="UP000694427">
    <property type="component" value="Unplaced"/>
</dbReference>
<accession>A0A8C1G2V9</accession>
<dbReference type="PANTHER" id="PTHR46246:SF1">
    <property type="entry name" value="GUANOSINE-3',5'-BIS(DIPHOSPHATE) 3'-PYROPHOSPHOHYDROLASE MESH1"/>
    <property type="match status" value="1"/>
</dbReference>
<proteinExistence type="predicted"/>
<reference evidence="1" key="2">
    <citation type="submission" date="2025-09" db="UniProtKB">
        <authorList>
            <consortium name="Ensembl"/>
        </authorList>
    </citation>
    <scope>IDENTIFICATION</scope>
</reference>
<organism evidence="1 2">
    <name type="scientific">Cyprinus carpio</name>
    <name type="common">Common carp</name>
    <dbReference type="NCBI Taxonomy" id="7962"/>
    <lineage>
        <taxon>Eukaryota</taxon>
        <taxon>Metazoa</taxon>
        <taxon>Chordata</taxon>
        <taxon>Craniata</taxon>
        <taxon>Vertebrata</taxon>
        <taxon>Euteleostomi</taxon>
        <taxon>Actinopterygii</taxon>
        <taxon>Neopterygii</taxon>
        <taxon>Teleostei</taxon>
        <taxon>Ostariophysi</taxon>
        <taxon>Cypriniformes</taxon>
        <taxon>Cyprinidae</taxon>
        <taxon>Cyprininae</taxon>
        <taxon>Cyprinus</taxon>
    </lineage>
</organism>
<dbReference type="PANTHER" id="PTHR46246">
    <property type="entry name" value="GUANOSINE-3',5'-BIS(DIPHOSPHATE) 3'-PYROPHOSPHOHYDROLASE MESH1"/>
    <property type="match status" value="1"/>
</dbReference>
<reference evidence="1" key="1">
    <citation type="submission" date="2025-08" db="UniProtKB">
        <authorList>
            <consortium name="Ensembl"/>
        </authorList>
    </citation>
    <scope>IDENTIFICATION</scope>
</reference>
<dbReference type="OMA" id="PVGWDEN"/>
<keyword evidence="2" id="KW-1185">Reference proteome</keyword>
<dbReference type="SUPFAM" id="SSF109604">
    <property type="entry name" value="HD-domain/PDEase-like"/>
    <property type="match status" value="1"/>
</dbReference>
<dbReference type="GO" id="GO:0008893">
    <property type="term" value="F:guanosine-3',5'-bis(diphosphate) 3'-diphosphatase activity"/>
    <property type="evidence" value="ECO:0007669"/>
    <property type="project" value="TreeGrafter"/>
</dbReference>
<dbReference type="Gene3D" id="1.10.3210.10">
    <property type="entry name" value="Hypothetical protein af1432"/>
    <property type="match status" value="1"/>
</dbReference>
<dbReference type="InterPro" id="IPR052194">
    <property type="entry name" value="MESH1"/>
</dbReference>
<dbReference type="Ensembl" id="ENSCCRT00010002520.1">
    <property type="protein sequence ID" value="ENSCCRP00010002323.1"/>
    <property type="gene ID" value="ENSCCRG00010001010.1"/>
</dbReference>
<name>A0A8C1G2V9_CYPCA</name>
<evidence type="ECO:0000313" key="2">
    <source>
        <dbReference type="Proteomes" id="UP000694427"/>
    </source>
</evidence>
<sequence>MLIYGKERRKSRNGHQAKLVKLADKLYNLRDLNRCTRTGWTAERVQEYFVWASRVVKGLRGTSAALEEKLQQLFLERGVEL</sequence>